<evidence type="ECO:0000259" key="8">
    <source>
        <dbReference type="PROSITE" id="PS51059"/>
    </source>
</evidence>
<evidence type="ECO:0000259" key="9">
    <source>
        <dbReference type="PROSITE" id="PS51154"/>
    </source>
</evidence>
<dbReference type="SUPFAM" id="SSF49265">
    <property type="entry name" value="Fibronectin type III"/>
    <property type="match status" value="4"/>
</dbReference>
<dbReference type="Proteomes" id="UP000663828">
    <property type="component" value="Unassembled WGS sequence"/>
</dbReference>
<reference evidence="10" key="1">
    <citation type="submission" date="2021-02" db="EMBL/GenBank/DDBJ databases">
        <authorList>
            <person name="Nowell W R."/>
        </authorList>
    </citation>
    <scope>NUCLEOTIDE SEQUENCE</scope>
</reference>
<evidence type="ECO:0000256" key="5">
    <source>
        <dbReference type="ARBA" id="ARBA00023242"/>
    </source>
</evidence>
<dbReference type="GO" id="GO:0010629">
    <property type="term" value="P:negative regulation of gene expression"/>
    <property type="evidence" value="ECO:0007669"/>
    <property type="project" value="TreeGrafter"/>
</dbReference>
<protein>
    <recommendedName>
        <fullName evidence="6">Poly [ADP-ribose] polymerase</fullName>
        <shortName evidence="6">PARP</shortName>
        <ecNumber evidence="6">2.4.2.-</ecNumber>
    </recommendedName>
</protein>
<evidence type="ECO:0000256" key="6">
    <source>
        <dbReference type="RuleBase" id="RU362114"/>
    </source>
</evidence>
<dbReference type="SUPFAM" id="SSF52949">
    <property type="entry name" value="Macro domain-like"/>
    <property type="match status" value="1"/>
</dbReference>
<keyword evidence="5" id="KW-0539">Nucleus</keyword>
<dbReference type="Pfam" id="PF00041">
    <property type="entry name" value="fn3"/>
    <property type="match status" value="2"/>
</dbReference>
<feature type="domain" description="Fibronectin type-III" evidence="7">
    <location>
        <begin position="248"/>
        <end position="344"/>
    </location>
</feature>
<keyword evidence="11" id="KW-1185">Reference proteome</keyword>
<keyword evidence="2 6" id="KW-0328">Glycosyltransferase</keyword>
<feature type="domain" description="PARP catalytic" evidence="8">
    <location>
        <begin position="931"/>
        <end position="1116"/>
    </location>
</feature>
<dbReference type="SUPFAM" id="SSF56399">
    <property type="entry name" value="ADP-ribosylation"/>
    <property type="match status" value="1"/>
</dbReference>
<dbReference type="Pfam" id="PF00644">
    <property type="entry name" value="PARP"/>
    <property type="match status" value="1"/>
</dbReference>
<dbReference type="EC" id="2.4.2.-" evidence="6"/>
<dbReference type="InterPro" id="IPR043472">
    <property type="entry name" value="Macro_dom-like"/>
</dbReference>
<dbReference type="SMART" id="SM00060">
    <property type="entry name" value="FN3"/>
    <property type="match status" value="7"/>
</dbReference>
<comment type="subcellular location">
    <subcellularLocation>
        <location evidence="1">Nucleus</location>
    </subcellularLocation>
</comment>
<keyword evidence="4 6" id="KW-0520">NAD</keyword>
<dbReference type="Gene3D" id="3.40.220.10">
    <property type="entry name" value="Leucine Aminopeptidase, subunit E, domain 1"/>
    <property type="match status" value="1"/>
</dbReference>
<evidence type="ECO:0000256" key="1">
    <source>
        <dbReference type="ARBA" id="ARBA00004123"/>
    </source>
</evidence>
<evidence type="ECO:0000313" key="11">
    <source>
        <dbReference type="Proteomes" id="UP000663828"/>
    </source>
</evidence>
<organism evidence="10 11">
    <name type="scientific">Adineta ricciae</name>
    <name type="common">Rotifer</name>
    <dbReference type="NCBI Taxonomy" id="249248"/>
    <lineage>
        <taxon>Eukaryota</taxon>
        <taxon>Metazoa</taxon>
        <taxon>Spiralia</taxon>
        <taxon>Gnathifera</taxon>
        <taxon>Rotifera</taxon>
        <taxon>Eurotatoria</taxon>
        <taxon>Bdelloidea</taxon>
        <taxon>Adinetida</taxon>
        <taxon>Adinetidae</taxon>
        <taxon>Adineta</taxon>
    </lineage>
</organism>
<keyword evidence="3 6" id="KW-0808">Transferase</keyword>
<dbReference type="InterPro" id="IPR002589">
    <property type="entry name" value="Macro_dom"/>
</dbReference>
<dbReference type="Gene3D" id="2.60.40.10">
    <property type="entry name" value="Immunoglobulins"/>
    <property type="match status" value="7"/>
</dbReference>
<comment type="caution">
    <text evidence="10">The sequence shown here is derived from an EMBL/GenBank/DDBJ whole genome shotgun (WGS) entry which is preliminary data.</text>
</comment>
<feature type="domain" description="Fibronectin type-III" evidence="7">
    <location>
        <begin position="639"/>
        <end position="736"/>
    </location>
</feature>
<dbReference type="Pfam" id="PF01661">
    <property type="entry name" value="Macro"/>
    <property type="match status" value="1"/>
</dbReference>
<evidence type="ECO:0000256" key="3">
    <source>
        <dbReference type="ARBA" id="ARBA00022679"/>
    </source>
</evidence>
<dbReference type="GO" id="GO:0005737">
    <property type="term" value="C:cytoplasm"/>
    <property type="evidence" value="ECO:0007669"/>
    <property type="project" value="TreeGrafter"/>
</dbReference>
<evidence type="ECO:0000256" key="2">
    <source>
        <dbReference type="ARBA" id="ARBA00022676"/>
    </source>
</evidence>
<feature type="domain" description="Fibronectin type-III" evidence="7">
    <location>
        <begin position="57"/>
        <end position="152"/>
    </location>
</feature>
<dbReference type="GO" id="GO:0003714">
    <property type="term" value="F:transcription corepressor activity"/>
    <property type="evidence" value="ECO:0007669"/>
    <property type="project" value="TreeGrafter"/>
</dbReference>
<dbReference type="InterPro" id="IPR013783">
    <property type="entry name" value="Ig-like_fold"/>
</dbReference>
<dbReference type="PANTHER" id="PTHR14453:SF67">
    <property type="entry name" value="POLY [ADP-RIBOSE] POLYMERASE"/>
    <property type="match status" value="1"/>
</dbReference>
<name>A0A815J784_ADIRI</name>
<dbReference type="Gene3D" id="3.90.228.10">
    <property type="match status" value="1"/>
</dbReference>
<accession>A0A815J784</accession>
<dbReference type="InterPro" id="IPR036116">
    <property type="entry name" value="FN3_sf"/>
</dbReference>
<dbReference type="GO" id="GO:0003950">
    <property type="term" value="F:NAD+ poly-ADP-ribosyltransferase activity"/>
    <property type="evidence" value="ECO:0007669"/>
    <property type="project" value="UniProtKB-UniRule"/>
</dbReference>
<sequence length="1116" mass="122933">MQRRELLLIKSQTGESSAVLTELINGESYDVYLRGRFSWIDQESELTHIQVSPRILPPTTCRAETSHMNATIFLTWSRVPHATGYEIERMSCTEDVQSKFIKIATIPSAGTTAYSDESNLVNGNSYKYRIAAIDGRATSDFSSIVTATPQFGAPAKFKAVSGLESTAIVLSWTFVENATGYRIERALPINDVMDFTVIQTISNGRTTTYNDKFALINGKTYSYKIAAIKNQFVSAFSPIASATSQLSSPARFQAETGNESRTVILSWATVADATGYEIQRAISNYRTMDFATIATITSAETTSYIDRFNLVNGEDYVYRIAAIDNMSTGAFSTNISATPELPPPRDFKAVLNEETAAVTLLWSSLRDATGYKIFRADKDICTPNFSEIATISDGSIRQYIDRSNLENGKTYQYKIAGIDIRSKCDGWLTVLPIKRFSSIITITLSLLAPDNLKATAGRESASIDISWSSVTNAASYEIQRSGLPTNGIADFQTISHILNKLTTKYTDNKGLMNGKTYSYRIAAINTETRSVFSPVVTVIPQLTPPENFKAMIGLESTTIALSWSAVANATGYKIERALPTNAVMNFAPIQTISNGQTTTYIDNSDLVNGKTYSYRIAAIDNQLTSAFSLVVSAMSRLTAPCNFQAVFDERATSVNLSWTPVANADGYRIERASSIEDMANFKLITTISNGQMTTYIDSSHLQNGKTYYYRIAAVDNNSQKETWAWTLWKDTTLLSPFSTVVQVTLSSVPSSHSKSIDVRRGDLAKENVDAIVVSSSSDGLRQAILKAAGSSVETAYTDGKNKNPSDGIIITSAGQLLCKKIFFISWNTSAASPILRNSIEGFVHSAIQRAIEHNLHSIAFPAIGCGGFGHSIDLVAEVMISKAVNQLKVLNHSLEIVFVILPDREDLYDKFVEQKNKFQPMISKSISLNHNELPSNWELSSNSNQILFTVSTTSTEYSSIIAQFKATIRPYAPIIVRLERVQNIRWYKQYKVHEEDFQKRLNKDTARIVYHGCPENSAKAIIDQGFNRSFAGVNGTVYGVGVYFATDASYSHSYTIVNLAGERCMFIAKVLIGNSTVGNSSMKVCPVGCDSTTNGTNIFVAYHDAQSYAEYLITYK</sequence>
<evidence type="ECO:0000256" key="4">
    <source>
        <dbReference type="ARBA" id="ARBA00023027"/>
    </source>
</evidence>
<dbReference type="GO" id="GO:0005634">
    <property type="term" value="C:nucleus"/>
    <property type="evidence" value="ECO:0007669"/>
    <property type="project" value="UniProtKB-SubCell"/>
</dbReference>
<gene>
    <name evidence="10" type="ORF">XAT740_LOCUS32777</name>
</gene>
<dbReference type="PROSITE" id="PS50853">
    <property type="entry name" value="FN3"/>
    <property type="match status" value="4"/>
</dbReference>
<dbReference type="InterPro" id="IPR012317">
    <property type="entry name" value="Poly(ADP-ribose)pol_cat_dom"/>
</dbReference>
<evidence type="ECO:0000313" key="10">
    <source>
        <dbReference type="EMBL" id="CAF1375477.1"/>
    </source>
</evidence>
<dbReference type="PANTHER" id="PTHR14453">
    <property type="entry name" value="PARP/ZINC FINGER CCCH TYPE DOMAIN CONTAINING PROTEIN"/>
    <property type="match status" value="1"/>
</dbReference>
<feature type="domain" description="Macro" evidence="9">
    <location>
        <begin position="743"/>
        <end position="898"/>
    </location>
</feature>
<dbReference type="PROSITE" id="PS51154">
    <property type="entry name" value="MACRO"/>
    <property type="match status" value="1"/>
</dbReference>
<feature type="domain" description="Fibronectin type-III" evidence="7">
    <location>
        <begin position="448"/>
        <end position="546"/>
    </location>
</feature>
<dbReference type="CDD" id="cd00063">
    <property type="entry name" value="FN3"/>
    <property type="match status" value="5"/>
</dbReference>
<dbReference type="InterPro" id="IPR003961">
    <property type="entry name" value="FN3_dom"/>
</dbReference>
<dbReference type="EMBL" id="CAJNOR010003083">
    <property type="protein sequence ID" value="CAF1375477.1"/>
    <property type="molecule type" value="Genomic_DNA"/>
</dbReference>
<dbReference type="PROSITE" id="PS51059">
    <property type="entry name" value="PARP_CATALYTIC"/>
    <property type="match status" value="1"/>
</dbReference>
<proteinExistence type="predicted"/>
<dbReference type="SMART" id="SM00506">
    <property type="entry name" value="A1pp"/>
    <property type="match status" value="1"/>
</dbReference>
<dbReference type="AlphaFoldDB" id="A0A815J784"/>
<evidence type="ECO:0000259" key="7">
    <source>
        <dbReference type="PROSITE" id="PS50853"/>
    </source>
</evidence>
<dbReference type="InterPro" id="IPR052056">
    <property type="entry name" value="Mono-ARTD/PARP"/>
</dbReference>